<dbReference type="Pfam" id="PF22817">
    <property type="entry name" value="ApeP-like"/>
    <property type="match status" value="1"/>
</dbReference>
<comment type="caution">
    <text evidence="1">The sequence shown here is derived from an EMBL/GenBank/DDBJ whole genome shotgun (WGS) entry which is preliminary data.</text>
</comment>
<dbReference type="InterPro" id="IPR016776">
    <property type="entry name" value="ApeP-like_dehydratase"/>
</dbReference>
<name>A0A2M9R7L3_9FLAO</name>
<evidence type="ECO:0000313" key="2">
    <source>
        <dbReference type="Proteomes" id="UP000231960"/>
    </source>
</evidence>
<dbReference type="Gene3D" id="3.10.129.10">
    <property type="entry name" value="Hotdog Thioesterase"/>
    <property type="match status" value="1"/>
</dbReference>
<dbReference type="SUPFAM" id="SSF54637">
    <property type="entry name" value="Thioesterase/thiol ester dehydrase-isomerase"/>
    <property type="match status" value="1"/>
</dbReference>
<gene>
    <name evidence="1" type="ORF">CDL10_10080</name>
</gene>
<dbReference type="Proteomes" id="UP000231960">
    <property type="component" value="Unassembled WGS sequence"/>
</dbReference>
<dbReference type="OrthoDB" id="826697at2"/>
<dbReference type="EMBL" id="NIPO01000001">
    <property type="protein sequence ID" value="PJR04849.1"/>
    <property type="molecule type" value="Genomic_DNA"/>
</dbReference>
<evidence type="ECO:0000313" key="1">
    <source>
        <dbReference type="EMBL" id="PJR04849.1"/>
    </source>
</evidence>
<organism evidence="1 2">
    <name type="scientific">Avrilella dinanensis</name>
    <dbReference type="NCBI Taxonomy" id="2008672"/>
    <lineage>
        <taxon>Bacteria</taxon>
        <taxon>Pseudomonadati</taxon>
        <taxon>Bacteroidota</taxon>
        <taxon>Flavobacteriia</taxon>
        <taxon>Flavobacteriales</taxon>
        <taxon>Flavobacteriaceae</taxon>
        <taxon>Avrilella</taxon>
    </lineage>
</organism>
<keyword evidence="2" id="KW-1185">Reference proteome</keyword>
<accession>A0A2M9R7L3</accession>
<dbReference type="RefSeq" id="WP_100678408.1">
    <property type="nucleotide sequence ID" value="NZ_NIPO01000001.1"/>
</dbReference>
<protein>
    <submittedName>
        <fullName evidence="1">ABC transporter permease</fullName>
    </submittedName>
</protein>
<dbReference type="AlphaFoldDB" id="A0A2M9R7L3"/>
<dbReference type="InterPro" id="IPR029069">
    <property type="entry name" value="HotDog_dom_sf"/>
</dbReference>
<reference evidence="1 2" key="1">
    <citation type="submission" date="2017-06" db="EMBL/GenBank/DDBJ databases">
        <title>Description of Avrilella dinanensis gen. nov. sp. nov.</title>
        <authorList>
            <person name="Leyer C."/>
            <person name="Sassi M."/>
            <person name="Minet J."/>
            <person name="Kayal S."/>
            <person name="Cattoir V."/>
        </authorList>
    </citation>
    <scope>NUCLEOTIDE SEQUENCE [LARGE SCALE GENOMIC DNA]</scope>
    <source>
        <strain evidence="1 2">UR159</strain>
    </source>
</reference>
<sequence>MTRTLPIEIRNFLPHREPMLMVDLITYIDDESVETTFLISKDCIFVDNGYFSESGLIENSAQTCSAIVAQTYFSEEKTAVKLVGFIGGIKKLSIKALPLVNQTLVSKARLISKMDTEDYTLCLIQCTIFAEEKILLETEMNLFIREQ</sequence>
<proteinExistence type="predicted"/>